<evidence type="ECO:0000313" key="2">
    <source>
        <dbReference type="Proteomes" id="UP000287033"/>
    </source>
</evidence>
<evidence type="ECO:0000313" key="1">
    <source>
        <dbReference type="EMBL" id="GCC42333.1"/>
    </source>
</evidence>
<dbReference type="GO" id="GO:0000290">
    <property type="term" value="P:deadenylation-dependent decapping of nuclear-transcribed mRNA"/>
    <property type="evidence" value="ECO:0007669"/>
    <property type="project" value="InterPro"/>
</dbReference>
<dbReference type="EMBL" id="BEZZ01078573">
    <property type="protein sequence ID" value="GCC42333.1"/>
    <property type="molecule type" value="Genomic_DNA"/>
</dbReference>
<gene>
    <name evidence="1" type="ORF">chiPu_0026404</name>
</gene>
<comment type="caution">
    <text evidence="1">The sequence shown here is derived from an EMBL/GenBank/DDBJ whole genome shotgun (WGS) entry which is preliminary data.</text>
</comment>
<feature type="non-terminal residue" evidence="1">
    <location>
        <position position="1"/>
    </location>
</feature>
<sequence length="192" mass="20592">TYSLVLEVQDLEKKFLQVSEEERPAVLEHRKAKIALMYENLRGKQPPSSDRVSDDHFVQVMCIRKGKRLAAKVLLFLSTEQAANVVLATARNLPYLVKKDSQDEVLPCLTEACSILVSRLPSSALTELLQQLTGSTPSGQPGNHFPTILQNKVPAPGKGFGGAVPGGCGAAWVYLALIGKGLGEGGGRGKQA</sequence>
<dbReference type="STRING" id="137246.A0A401TI99"/>
<dbReference type="Proteomes" id="UP000287033">
    <property type="component" value="Unassembled WGS sequence"/>
</dbReference>
<accession>A0A401TI99</accession>
<protein>
    <submittedName>
        <fullName evidence="1">Uncharacterized protein</fullName>
    </submittedName>
</protein>
<dbReference type="GO" id="GO:0033962">
    <property type="term" value="P:P-body assembly"/>
    <property type="evidence" value="ECO:0007669"/>
    <property type="project" value="TreeGrafter"/>
</dbReference>
<dbReference type="GO" id="GO:0000932">
    <property type="term" value="C:P-body"/>
    <property type="evidence" value="ECO:0007669"/>
    <property type="project" value="TreeGrafter"/>
</dbReference>
<organism evidence="1 2">
    <name type="scientific">Chiloscyllium punctatum</name>
    <name type="common">Brownbanded bambooshark</name>
    <name type="synonym">Hemiscyllium punctatum</name>
    <dbReference type="NCBI Taxonomy" id="137246"/>
    <lineage>
        <taxon>Eukaryota</taxon>
        <taxon>Metazoa</taxon>
        <taxon>Chordata</taxon>
        <taxon>Craniata</taxon>
        <taxon>Vertebrata</taxon>
        <taxon>Chondrichthyes</taxon>
        <taxon>Elasmobranchii</taxon>
        <taxon>Galeomorphii</taxon>
        <taxon>Galeoidea</taxon>
        <taxon>Orectolobiformes</taxon>
        <taxon>Hemiscylliidae</taxon>
        <taxon>Chiloscyllium</taxon>
    </lineage>
</organism>
<dbReference type="PANTHER" id="PTHR21551">
    <property type="entry name" value="TOPOISOMERASE II-ASSOCIATED PROTEIN PAT1"/>
    <property type="match status" value="1"/>
</dbReference>
<dbReference type="AlphaFoldDB" id="A0A401TI99"/>
<dbReference type="OMA" id="AKIALMY"/>
<dbReference type="OrthoDB" id="74835at2759"/>
<dbReference type="GO" id="GO:0003723">
    <property type="term" value="F:RNA binding"/>
    <property type="evidence" value="ECO:0007669"/>
    <property type="project" value="TreeGrafter"/>
</dbReference>
<dbReference type="InterPro" id="IPR039900">
    <property type="entry name" value="Pat1-like"/>
</dbReference>
<proteinExistence type="predicted"/>
<feature type="non-terminal residue" evidence="1">
    <location>
        <position position="192"/>
    </location>
</feature>
<dbReference type="PANTHER" id="PTHR21551:SF2">
    <property type="entry name" value="PROTEIN PAT1 HOMOLOG 1"/>
    <property type="match status" value="1"/>
</dbReference>
<reference evidence="1 2" key="1">
    <citation type="journal article" date="2018" name="Nat. Ecol. Evol.">
        <title>Shark genomes provide insights into elasmobranch evolution and the origin of vertebrates.</title>
        <authorList>
            <person name="Hara Y"/>
            <person name="Yamaguchi K"/>
            <person name="Onimaru K"/>
            <person name="Kadota M"/>
            <person name="Koyanagi M"/>
            <person name="Keeley SD"/>
            <person name="Tatsumi K"/>
            <person name="Tanaka K"/>
            <person name="Motone F"/>
            <person name="Kageyama Y"/>
            <person name="Nozu R"/>
            <person name="Adachi N"/>
            <person name="Nishimura O"/>
            <person name="Nakagawa R"/>
            <person name="Tanegashima C"/>
            <person name="Kiyatake I"/>
            <person name="Matsumoto R"/>
            <person name="Murakumo K"/>
            <person name="Nishida K"/>
            <person name="Terakita A"/>
            <person name="Kuratani S"/>
            <person name="Sato K"/>
            <person name="Hyodo S Kuraku.S."/>
        </authorList>
    </citation>
    <scope>NUCLEOTIDE SEQUENCE [LARGE SCALE GENOMIC DNA]</scope>
</reference>
<keyword evidence="2" id="KW-1185">Reference proteome</keyword>
<name>A0A401TI99_CHIPU</name>